<evidence type="ECO:0000313" key="1">
    <source>
        <dbReference type="Proteomes" id="UP000887574"/>
    </source>
</evidence>
<organism evidence="1 2">
    <name type="scientific">Ditylenchus dipsaci</name>
    <dbReference type="NCBI Taxonomy" id="166011"/>
    <lineage>
        <taxon>Eukaryota</taxon>
        <taxon>Metazoa</taxon>
        <taxon>Ecdysozoa</taxon>
        <taxon>Nematoda</taxon>
        <taxon>Chromadorea</taxon>
        <taxon>Rhabditida</taxon>
        <taxon>Tylenchina</taxon>
        <taxon>Tylenchomorpha</taxon>
        <taxon>Sphaerularioidea</taxon>
        <taxon>Anguinidae</taxon>
        <taxon>Anguininae</taxon>
        <taxon>Ditylenchus</taxon>
    </lineage>
</organism>
<reference evidence="2" key="1">
    <citation type="submission" date="2022-11" db="UniProtKB">
        <authorList>
            <consortium name="WormBaseParasite"/>
        </authorList>
    </citation>
    <scope>IDENTIFICATION</scope>
</reference>
<evidence type="ECO:0000313" key="2">
    <source>
        <dbReference type="WBParaSite" id="jg9683"/>
    </source>
</evidence>
<proteinExistence type="predicted"/>
<dbReference type="AlphaFoldDB" id="A0A915EW95"/>
<accession>A0A915EW95</accession>
<dbReference type="Proteomes" id="UP000887574">
    <property type="component" value="Unplaced"/>
</dbReference>
<sequence>MYSAAAGCKQILLAAAASSSLMLIEVPRAPAAAGCHPHTSKKRLASQISLRPPATGTAVYPNHWHEWGAIVQPMLTASAFSSYSSSY</sequence>
<name>A0A915EW95_9BILA</name>
<dbReference type="WBParaSite" id="jg9683">
    <property type="protein sequence ID" value="jg9683"/>
    <property type="gene ID" value="jg9683"/>
</dbReference>
<protein>
    <submittedName>
        <fullName evidence="2">Secreted protein</fullName>
    </submittedName>
</protein>
<keyword evidence="1" id="KW-1185">Reference proteome</keyword>